<name>A0A930E2K1_9FIRM</name>
<dbReference type="EMBL" id="JABZRE010000030">
    <property type="protein sequence ID" value="MBF1307455.1"/>
    <property type="molecule type" value="Genomic_DNA"/>
</dbReference>
<dbReference type="AlphaFoldDB" id="A0A930E2K1"/>
<dbReference type="Proteomes" id="UP000758611">
    <property type="component" value="Unassembled WGS sequence"/>
</dbReference>
<reference evidence="1" key="1">
    <citation type="submission" date="2020-04" db="EMBL/GenBank/DDBJ databases">
        <title>Deep metagenomics examines the oral microbiome during advanced dental caries in children, revealing novel taxa and co-occurrences with host molecules.</title>
        <authorList>
            <person name="Baker J.L."/>
            <person name="Morton J.T."/>
            <person name="Dinis M."/>
            <person name="Alvarez R."/>
            <person name="Tran N.C."/>
            <person name="Knight R."/>
            <person name="Edlund A."/>
        </authorList>
    </citation>
    <scope>NUCLEOTIDE SEQUENCE</scope>
    <source>
        <strain evidence="1">JCVI_23_bin.11</strain>
    </source>
</reference>
<organism evidence="1 2">
    <name type="scientific">Parvimonas micra</name>
    <dbReference type="NCBI Taxonomy" id="33033"/>
    <lineage>
        <taxon>Bacteria</taxon>
        <taxon>Bacillati</taxon>
        <taxon>Bacillota</taxon>
        <taxon>Tissierellia</taxon>
        <taxon>Tissierellales</taxon>
        <taxon>Peptoniphilaceae</taxon>
        <taxon>Parvimonas</taxon>
    </lineage>
</organism>
<evidence type="ECO:0000313" key="1">
    <source>
        <dbReference type="EMBL" id="MBF1307455.1"/>
    </source>
</evidence>
<dbReference type="InterPro" id="IPR029063">
    <property type="entry name" value="SAM-dependent_MTases_sf"/>
</dbReference>
<proteinExistence type="predicted"/>
<accession>A0A930E2K1</accession>
<gene>
    <name evidence="1" type="ORF">HXM94_06735</name>
</gene>
<protein>
    <submittedName>
        <fullName evidence="1">16S rRNA (Adenine(1518)-N(6)/adenine(1519)-N(6))-dimethyltransferase</fullName>
    </submittedName>
</protein>
<comment type="caution">
    <text evidence="1">The sequence shown here is derived from an EMBL/GenBank/DDBJ whole genome shotgun (WGS) entry which is preliminary data.</text>
</comment>
<dbReference type="Gene3D" id="3.40.50.150">
    <property type="entry name" value="Vaccinia Virus protein VP39"/>
    <property type="match status" value="1"/>
</dbReference>
<evidence type="ECO:0000313" key="2">
    <source>
        <dbReference type="Proteomes" id="UP000758611"/>
    </source>
</evidence>
<feature type="non-terminal residue" evidence="1">
    <location>
        <position position="44"/>
    </location>
</feature>
<sequence length="44" mass="5088">MDLYKLSVIKEICDKFGFSFSKNFGQNFLTDRNILEKIVEVSAV</sequence>